<organism evidence="7 8">
    <name type="scientific">Stylosanthes scabra</name>
    <dbReference type="NCBI Taxonomy" id="79078"/>
    <lineage>
        <taxon>Eukaryota</taxon>
        <taxon>Viridiplantae</taxon>
        <taxon>Streptophyta</taxon>
        <taxon>Embryophyta</taxon>
        <taxon>Tracheophyta</taxon>
        <taxon>Spermatophyta</taxon>
        <taxon>Magnoliopsida</taxon>
        <taxon>eudicotyledons</taxon>
        <taxon>Gunneridae</taxon>
        <taxon>Pentapetalae</taxon>
        <taxon>rosids</taxon>
        <taxon>fabids</taxon>
        <taxon>Fabales</taxon>
        <taxon>Fabaceae</taxon>
        <taxon>Papilionoideae</taxon>
        <taxon>50 kb inversion clade</taxon>
        <taxon>dalbergioids sensu lato</taxon>
        <taxon>Dalbergieae</taxon>
        <taxon>Pterocarpus clade</taxon>
        <taxon>Stylosanthes</taxon>
    </lineage>
</organism>
<dbReference type="SMART" id="SM00353">
    <property type="entry name" value="HLH"/>
    <property type="match status" value="1"/>
</dbReference>
<dbReference type="InterPro" id="IPR036638">
    <property type="entry name" value="HLH_DNA-bd_sf"/>
</dbReference>
<comment type="caution">
    <text evidence="7">The sequence shown here is derived from an EMBL/GenBank/DDBJ whole genome shotgun (WGS) entry which is preliminary data.</text>
</comment>
<dbReference type="PANTHER" id="PTHR13935:SF63">
    <property type="entry name" value="BHLH DOMAIN-CONTAINING PROTEIN"/>
    <property type="match status" value="1"/>
</dbReference>
<evidence type="ECO:0000256" key="4">
    <source>
        <dbReference type="ARBA" id="ARBA00023242"/>
    </source>
</evidence>
<evidence type="ECO:0000256" key="3">
    <source>
        <dbReference type="ARBA" id="ARBA00023163"/>
    </source>
</evidence>
<sequence>MDHGHGSQPSSSTTNKVERRLIEKNRRNHMKMLYSKLNSLLPNYNPKEALPLPDQVDEAINYIKSLEDKVKMAKEKKEGLLGRKRTRGGHGDGSGCSRTKPPQLEVHEMDSCLEIVMTCGLENQFIFYEIIRILNEENIDVKTSNSTLVGDSMLHIIHAEIPQVLVQFGATKVSERLRRFVNGSASDIELQPEFWDFEIDTDIWGFC</sequence>
<dbReference type="EMBL" id="JASCZI010152461">
    <property type="protein sequence ID" value="MED6176165.1"/>
    <property type="molecule type" value="Genomic_DNA"/>
</dbReference>
<evidence type="ECO:0000259" key="6">
    <source>
        <dbReference type="PROSITE" id="PS50888"/>
    </source>
</evidence>
<comment type="subcellular location">
    <subcellularLocation>
        <location evidence="1">Nucleus</location>
    </subcellularLocation>
</comment>
<dbReference type="PROSITE" id="PS50888">
    <property type="entry name" value="BHLH"/>
    <property type="match status" value="1"/>
</dbReference>
<dbReference type="PANTHER" id="PTHR13935">
    <property type="entry name" value="ACHAETE-SCUTE TRANSCRIPTION FACTOR-RELATED"/>
    <property type="match status" value="1"/>
</dbReference>
<evidence type="ECO:0000313" key="8">
    <source>
        <dbReference type="Proteomes" id="UP001341840"/>
    </source>
</evidence>
<proteinExistence type="predicted"/>
<dbReference type="InterPro" id="IPR015660">
    <property type="entry name" value="MASH1/Ascl1a-like"/>
</dbReference>
<keyword evidence="8" id="KW-1185">Reference proteome</keyword>
<dbReference type="Proteomes" id="UP001341840">
    <property type="component" value="Unassembled WGS sequence"/>
</dbReference>
<keyword evidence="4" id="KW-0539">Nucleus</keyword>
<dbReference type="SUPFAM" id="SSF47459">
    <property type="entry name" value="HLH, helix-loop-helix DNA-binding domain"/>
    <property type="match status" value="1"/>
</dbReference>
<feature type="region of interest" description="Disordered" evidence="5">
    <location>
        <begin position="76"/>
        <end position="102"/>
    </location>
</feature>
<feature type="domain" description="BHLH" evidence="6">
    <location>
        <begin position="14"/>
        <end position="66"/>
    </location>
</feature>
<accession>A0ABU6VUV1</accession>
<keyword evidence="2" id="KW-0805">Transcription regulation</keyword>
<evidence type="ECO:0000256" key="1">
    <source>
        <dbReference type="ARBA" id="ARBA00004123"/>
    </source>
</evidence>
<evidence type="ECO:0000313" key="7">
    <source>
        <dbReference type="EMBL" id="MED6176165.1"/>
    </source>
</evidence>
<keyword evidence="3" id="KW-0804">Transcription</keyword>
<dbReference type="Gene3D" id="4.10.280.10">
    <property type="entry name" value="Helix-loop-helix DNA-binding domain"/>
    <property type="match status" value="1"/>
</dbReference>
<dbReference type="Pfam" id="PF00010">
    <property type="entry name" value="HLH"/>
    <property type="match status" value="1"/>
</dbReference>
<gene>
    <name evidence="7" type="ORF">PIB30_085460</name>
</gene>
<evidence type="ECO:0000256" key="2">
    <source>
        <dbReference type="ARBA" id="ARBA00023015"/>
    </source>
</evidence>
<name>A0ABU6VUV1_9FABA</name>
<evidence type="ECO:0000256" key="5">
    <source>
        <dbReference type="SAM" id="MobiDB-lite"/>
    </source>
</evidence>
<dbReference type="InterPro" id="IPR011598">
    <property type="entry name" value="bHLH_dom"/>
</dbReference>
<reference evidence="7 8" key="1">
    <citation type="journal article" date="2023" name="Plants (Basel)">
        <title>Bridging the Gap: Combining Genomics and Transcriptomics Approaches to Understand Stylosanthes scabra, an Orphan Legume from the Brazilian Caatinga.</title>
        <authorList>
            <person name="Ferreira-Neto J.R.C."/>
            <person name="da Silva M.D."/>
            <person name="Binneck E."/>
            <person name="de Melo N.F."/>
            <person name="da Silva R.H."/>
            <person name="de Melo A.L.T.M."/>
            <person name="Pandolfi V."/>
            <person name="Bustamante F.O."/>
            <person name="Brasileiro-Vidal A.C."/>
            <person name="Benko-Iseppon A.M."/>
        </authorList>
    </citation>
    <scope>NUCLEOTIDE SEQUENCE [LARGE SCALE GENOMIC DNA]</scope>
    <source>
        <tissue evidence="7">Leaves</tissue>
    </source>
</reference>
<protein>
    <recommendedName>
        <fullName evidence="6">BHLH domain-containing protein</fullName>
    </recommendedName>
</protein>